<accession>A0AAV2I5V8</accession>
<evidence type="ECO:0000313" key="1">
    <source>
        <dbReference type="EMBL" id="CAL1541489.1"/>
    </source>
</evidence>
<name>A0AAV2I5V8_LYMST</name>
<comment type="caution">
    <text evidence="1">The sequence shown here is derived from an EMBL/GenBank/DDBJ whole genome shotgun (WGS) entry which is preliminary data.</text>
</comment>
<proteinExistence type="predicted"/>
<protein>
    <recommendedName>
        <fullName evidence="3">EGF-like domain-containing protein</fullName>
    </recommendedName>
</protein>
<feature type="non-terminal residue" evidence="1">
    <location>
        <position position="84"/>
    </location>
</feature>
<evidence type="ECO:0000313" key="2">
    <source>
        <dbReference type="Proteomes" id="UP001497497"/>
    </source>
</evidence>
<dbReference type="EMBL" id="CAXITT010000436">
    <property type="protein sequence ID" value="CAL1541489.1"/>
    <property type="molecule type" value="Genomic_DNA"/>
</dbReference>
<dbReference type="Proteomes" id="UP001497497">
    <property type="component" value="Unassembled WGS sequence"/>
</dbReference>
<evidence type="ECO:0008006" key="3">
    <source>
        <dbReference type="Google" id="ProtNLM"/>
    </source>
</evidence>
<reference evidence="1 2" key="1">
    <citation type="submission" date="2024-04" db="EMBL/GenBank/DDBJ databases">
        <authorList>
            <consortium name="Genoscope - CEA"/>
            <person name="William W."/>
        </authorList>
    </citation>
    <scope>NUCLEOTIDE SEQUENCE [LARGE SCALE GENOMIC DNA]</scope>
</reference>
<keyword evidence="2" id="KW-1185">Reference proteome</keyword>
<dbReference type="AlphaFoldDB" id="A0AAV2I5V8"/>
<organism evidence="1 2">
    <name type="scientific">Lymnaea stagnalis</name>
    <name type="common">Great pond snail</name>
    <name type="synonym">Helix stagnalis</name>
    <dbReference type="NCBI Taxonomy" id="6523"/>
    <lineage>
        <taxon>Eukaryota</taxon>
        <taxon>Metazoa</taxon>
        <taxon>Spiralia</taxon>
        <taxon>Lophotrochozoa</taxon>
        <taxon>Mollusca</taxon>
        <taxon>Gastropoda</taxon>
        <taxon>Heterobranchia</taxon>
        <taxon>Euthyneura</taxon>
        <taxon>Panpulmonata</taxon>
        <taxon>Hygrophila</taxon>
        <taxon>Lymnaeoidea</taxon>
        <taxon>Lymnaeidae</taxon>
        <taxon>Lymnaea</taxon>
    </lineage>
</organism>
<sequence length="84" mass="9302">MGPKCEQLCHCNGGACDQNGECNVGVKCKPGWFGLACQYRDAAFHSRVHNPLLTDDDDSTCFAQPNRSVTLSLDRPILFTWARL</sequence>
<gene>
    <name evidence="1" type="ORF">GSLYS_00015095001</name>
</gene>